<dbReference type="EMBL" id="MSFK01000015">
    <property type="protein sequence ID" value="PWY86609.1"/>
    <property type="molecule type" value="Genomic_DNA"/>
</dbReference>
<name>A0A317WJV3_9EURO</name>
<dbReference type="RefSeq" id="XP_025467200.1">
    <property type="nucleotide sequence ID" value="XM_025617723.1"/>
</dbReference>
<organism evidence="1 2">
    <name type="scientific">Aspergillus sclerotioniger CBS 115572</name>
    <dbReference type="NCBI Taxonomy" id="1450535"/>
    <lineage>
        <taxon>Eukaryota</taxon>
        <taxon>Fungi</taxon>
        <taxon>Dikarya</taxon>
        <taxon>Ascomycota</taxon>
        <taxon>Pezizomycotina</taxon>
        <taxon>Eurotiomycetes</taxon>
        <taxon>Eurotiomycetidae</taxon>
        <taxon>Eurotiales</taxon>
        <taxon>Aspergillaceae</taxon>
        <taxon>Aspergillus</taxon>
        <taxon>Aspergillus subgen. Circumdati</taxon>
    </lineage>
</organism>
<dbReference type="Proteomes" id="UP000246702">
    <property type="component" value="Unassembled WGS sequence"/>
</dbReference>
<evidence type="ECO:0000313" key="2">
    <source>
        <dbReference type="Proteomes" id="UP000246702"/>
    </source>
</evidence>
<protein>
    <submittedName>
        <fullName evidence="1">Uncharacterized protein</fullName>
    </submittedName>
</protein>
<sequence length="71" mass="8162">MRHRTQWTASRAFASLATTTVVYTMTVSTETTAARMELFDWKAGKRAYLSQRGTIDEAYKVRRGSTWQLRG</sequence>
<keyword evidence="2" id="KW-1185">Reference proteome</keyword>
<accession>A0A317WJV3</accession>
<gene>
    <name evidence="1" type="ORF">BO94DRAFT_87640</name>
</gene>
<proteinExistence type="predicted"/>
<reference evidence="1 2" key="1">
    <citation type="submission" date="2016-12" db="EMBL/GenBank/DDBJ databases">
        <title>The genomes of Aspergillus section Nigri reveals drivers in fungal speciation.</title>
        <authorList>
            <consortium name="DOE Joint Genome Institute"/>
            <person name="Vesth T.C."/>
            <person name="Nybo J."/>
            <person name="Theobald S."/>
            <person name="Brandl J."/>
            <person name="Frisvad J.C."/>
            <person name="Nielsen K.F."/>
            <person name="Lyhne E.K."/>
            <person name="Kogle M.E."/>
            <person name="Kuo A."/>
            <person name="Riley R."/>
            <person name="Clum A."/>
            <person name="Nolan M."/>
            <person name="Lipzen A."/>
            <person name="Salamov A."/>
            <person name="Henrissat B."/>
            <person name="Wiebenga A."/>
            <person name="De Vries R.P."/>
            <person name="Grigoriev I.V."/>
            <person name="Mortensen U.H."/>
            <person name="Andersen M.R."/>
            <person name="Baker S.E."/>
        </authorList>
    </citation>
    <scope>NUCLEOTIDE SEQUENCE [LARGE SCALE GENOMIC DNA]</scope>
    <source>
        <strain evidence="1 2">CBS 115572</strain>
    </source>
</reference>
<comment type="caution">
    <text evidence="1">The sequence shown here is derived from an EMBL/GenBank/DDBJ whole genome shotgun (WGS) entry which is preliminary data.</text>
</comment>
<dbReference type="AlphaFoldDB" id="A0A317WJV3"/>
<dbReference type="GeneID" id="37119866"/>
<evidence type="ECO:0000313" key="1">
    <source>
        <dbReference type="EMBL" id="PWY86609.1"/>
    </source>
</evidence>